<proteinExistence type="predicted"/>
<evidence type="ECO:0000313" key="2">
    <source>
        <dbReference type="EMBL" id="SMG59601.1"/>
    </source>
</evidence>
<feature type="chain" id="PRO_5038552970" evidence="1">
    <location>
        <begin position="23"/>
        <end position="536"/>
    </location>
</feature>
<dbReference type="AlphaFoldDB" id="A0A1X7M0J8"/>
<dbReference type="PROSITE" id="PS51257">
    <property type="entry name" value="PROKAR_LIPOPROTEIN"/>
    <property type="match status" value="1"/>
</dbReference>
<dbReference type="EMBL" id="FXAZ01000015">
    <property type="protein sequence ID" value="SMG59601.1"/>
    <property type="molecule type" value="Genomic_DNA"/>
</dbReference>
<feature type="signal peptide" evidence="1">
    <location>
        <begin position="1"/>
        <end position="22"/>
    </location>
</feature>
<dbReference type="InterPro" id="IPR050490">
    <property type="entry name" value="Bact_solute-bd_prot1"/>
</dbReference>
<evidence type="ECO:0000313" key="3">
    <source>
        <dbReference type="Proteomes" id="UP000193834"/>
    </source>
</evidence>
<dbReference type="PANTHER" id="PTHR43649">
    <property type="entry name" value="ARABINOSE-BINDING PROTEIN-RELATED"/>
    <property type="match status" value="1"/>
</dbReference>
<keyword evidence="3" id="KW-1185">Reference proteome</keyword>
<dbReference type="RefSeq" id="WP_085499143.1">
    <property type="nucleotide sequence ID" value="NZ_FXAZ01000015.1"/>
</dbReference>
<name>A0A1X7M0J8_9BACL</name>
<dbReference type="OrthoDB" id="9787283at2"/>
<gene>
    <name evidence="2" type="ORF">SAMN06295960_4974</name>
</gene>
<keyword evidence="1" id="KW-0732">Signal</keyword>
<sequence length="536" mass="60015">MGKGKKVLALILSLTLCASLLAACGGKSDEGSSSSSGSNTAAAEVNKEGFPIVNEPITLTMMGPDMGMAKWSDMLFFKEMEKKTGIKFEFQNAPNENFETKRQLVLASGDYPDVFFGGQFKAADEVNYGGQGILLPLEEYIDGGYAPNLKKILDENPDVRKSITTPDGHIYTLPFIDLAAVWYMGPMWYNGEFLKKLGYDEVPQTTDELYTYLKRVKTEDPNGNGKADEIPLTSVKLNDGIRMWLMGSFGIGYEDIYADANGKVSYAYTADGYKDYLTFLNKLWNEDLLDHETFSQTNEQKKAKGNNNQVALFQDYHAYFTLGGEPSKEDVMYQPVKSSVEGSPVAAKHPGLAKGPFAISSANKHPEATMRWVDYFYSTEGSDFLVNGPEGLLFEYVNKDTFEKKRLDAPDGKDREEYRATITPAYGINLPQIANEQTSNGFKDDFSKWLDEETAKKITPFARVPFPSIYLSQAEQDQVSAIRSDLKTYVEQMEAKFVTGQEPLSNYDKYIETANKMGAQKMVDMYQAAYDQWKNQ</sequence>
<dbReference type="InterPro" id="IPR006059">
    <property type="entry name" value="SBP"/>
</dbReference>
<protein>
    <submittedName>
        <fullName evidence="2">Carbohydrate ABC transporter substrate-binding protein, CUT1 family</fullName>
    </submittedName>
</protein>
<dbReference type="STRING" id="1852522.SAMN06295960_4974"/>
<accession>A0A1X7M0J8</accession>
<evidence type="ECO:0000256" key="1">
    <source>
        <dbReference type="SAM" id="SignalP"/>
    </source>
</evidence>
<dbReference type="SUPFAM" id="SSF53850">
    <property type="entry name" value="Periplasmic binding protein-like II"/>
    <property type="match status" value="1"/>
</dbReference>
<dbReference type="Pfam" id="PF01547">
    <property type="entry name" value="SBP_bac_1"/>
    <property type="match status" value="1"/>
</dbReference>
<dbReference type="Gene3D" id="3.40.190.10">
    <property type="entry name" value="Periplasmic binding protein-like II"/>
    <property type="match status" value="2"/>
</dbReference>
<dbReference type="Proteomes" id="UP000193834">
    <property type="component" value="Unassembled WGS sequence"/>
</dbReference>
<dbReference type="PANTHER" id="PTHR43649:SF12">
    <property type="entry name" value="DIACETYLCHITOBIOSE BINDING PROTEIN DASA"/>
    <property type="match status" value="1"/>
</dbReference>
<reference evidence="2 3" key="1">
    <citation type="submission" date="2017-04" db="EMBL/GenBank/DDBJ databases">
        <authorList>
            <person name="Afonso C.L."/>
            <person name="Miller P.J."/>
            <person name="Scott M.A."/>
            <person name="Spackman E."/>
            <person name="Goraichik I."/>
            <person name="Dimitrov K.M."/>
            <person name="Suarez D.L."/>
            <person name="Swayne D.E."/>
        </authorList>
    </citation>
    <scope>NUCLEOTIDE SEQUENCE [LARGE SCALE GENOMIC DNA]</scope>
    <source>
        <strain evidence="2 3">11</strain>
    </source>
</reference>
<organism evidence="2 3">
    <name type="scientific">Paenibacillus aquistagni</name>
    <dbReference type="NCBI Taxonomy" id="1852522"/>
    <lineage>
        <taxon>Bacteria</taxon>
        <taxon>Bacillati</taxon>
        <taxon>Bacillota</taxon>
        <taxon>Bacilli</taxon>
        <taxon>Bacillales</taxon>
        <taxon>Paenibacillaceae</taxon>
        <taxon>Paenibacillus</taxon>
    </lineage>
</organism>